<feature type="compositionally biased region" description="Low complexity" evidence="2">
    <location>
        <begin position="261"/>
        <end position="270"/>
    </location>
</feature>
<evidence type="ECO:0000313" key="5">
    <source>
        <dbReference type="EMBL" id="OPH35524.1"/>
    </source>
</evidence>
<gene>
    <name evidence="6" type="primary">slt_1</name>
    <name evidence="5" type="ORF">B5J93_10565</name>
    <name evidence="6" type="ORF">NCTC11012_00873</name>
</gene>
<dbReference type="SUPFAM" id="SSF53955">
    <property type="entry name" value="Lysozyme-like"/>
    <property type="match status" value="1"/>
</dbReference>
<dbReference type="AlphaFoldDB" id="A0A378QP39"/>
<dbReference type="InterPro" id="IPR023346">
    <property type="entry name" value="Lysozyme-like_dom_sf"/>
</dbReference>
<dbReference type="CDD" id="cd00254">
    <property type="entry name" value="LT-like"/>
    <property type="match status" value="1"/>
</dbReference>
<dbReference type="GO" id="GO:0000270">
    <property type="term" value="P:peptidoglycan metabolic process"/>
    <property type="evidence" value="ECO:0007669"/>
    <property type="project" value="InterPro"/>
</dbReference>
<dbReference type="InterPro" id="IPR000189">
    <property type="entry name" value="Transglyc_AS"/>
</dbReference>
<keyword evidence="6" id="KW-0456">Lyase</keyword>
<dbReference type="GO" id="GO:0008933">
    <property type="term" value="F:peptidoglycan lytic transglycosylase activity"/>
    <property type="evidence" value="ECO:0007669"/>
    <property type="project" value="InterPro"/>
</dbReference>
<organism evidence="6 8">
    <name type="scientific">Moraxella equi</name>
    <dbReference type="NCBI Taxonomy" id="60442"/>
    <lineage>
        <taxon>Bacteria</taxon>
        <taxon>Pseudomonadati</taxon>
        <taxon>Pseudomonadota</taxon>
        <taxon>Gammaproteobacteria</taxon>
        <taxon>Moraxellales</taxon>
        <taxon>Moraxellaceae</taxon>
        <taxon>Moraxella</taxon>
    </lineage>
</organism>
<dbReference type="GO" id="GO:0016020">
    <property type="term" value="C:membrane"/>
    <property type="evidence" value="ECO:0007669"/>
    <property type="project" value="InterPro"/>
</dbReference>
<proteinExistence type="inferred from homology"/>
<dbReference type="EC" id="4.2.2.-" evidence="6"/>
<dbReference type="Proteomes" id="UP000190777">
    <property type="component" value="Unassembled WGS sequence"/>
</dbReference>
<reference evidence="6 8" key="2">
    <citation type="submission" date="2018-06" db="EMBL/GenBank/DDBJ databases">
        <authorList>
            <consortium name="Pathogen Informatics"/>
            <person name="Doyle S."/>
        </authorList>
    </citation>
    <scope>NUCLEOTIDE SEQUENCE [LARGE SCALE GENOMIC DNA]</scope>
    <source>
        <strain evidence="6 8">NCTC11012</strain>
    </source>
</reference>
<sequence>MTNILLSRLLPVALFSAVVTHATANTIYVYEDGDNGQKFLTNVQQNASGTKKFTQISVTYYPDTKLHSNGNIPSTYNPTTAATPSRSANRNAYDHLIRAAAARHGVDPALVKAIIHTESAFNPNARSPVGAMGLMQLMPGTARDMGVSNAWDPVQNIEGGVKYLAWLQRQFRNRDHVVAAYNAGLGNVRKHGGIPPFRETQNYVRSVNSRYASLYRHDTGIIGGGTHLAMNQNFTTPAPTTLQVPSSSGVQNVSITYTTPNNNYATPQNPSVGSGSGRIYIHK</sequence>
<keyword evidence="3" id="KW-0732">Signal</keyword>
<dbReference type="RefSeq" id="WP_079326337.1">
    <property type="nucleotide sequence ID" value="NZ_MXAP01000113.1"/>
</dbReference>
<evidence type="ECO:0000313" key="7">
    <source>
        <dbReference type="Proteomes" id="UP000190777"/>
    </source>
</evidence>
<protein>
    <submittedName>
        <fullName evidence="6">Soluble lytic murein transglycosylase</fullName>
        <ecNumber evidence="6">4.2.2.-</ecNumber>
    </submittedName>
</protein>
<dbReference type="Gene3D" id="1.10.530.10">
    <property type="match status" value="1"/>
</dbReference>
<dbReference type="EMBL" id="UGQF01000001">
    <property type="protein sequence ID" value="STZ02646.1"/>
    <property type="molecule type" value="Genomic_DNA"/>
</dbReference>
<feature type="domain" description="Transglycosylase SLT" evidence="4">
    <location>
        <begin position="96"/>
        <end position="203"/>
    </location>
</feature>
<dbReference type="PROSITE" id="PS00922">
    <property type="entry name" value="TRANSGLYCOSYLASE"/>
    <property type="match status" value="1"/>
</dbReference>
<dbReference type="PANTHER" id="PTHR37423:SF2">
    <property type="entry name" value="MEMBRANE-BOUND LYTIC MUREIN TRANSGLYCOSYLASE C"/>
    <property type="match status" value="1"/>
</dbReference>
<dbReference type="PANTHER" id="PTHR37423">
    <property type="entry name" value="SOLUBLE LYTIC MUREIN TRANSGLYCOSYLASE-RELATED"/>
    <property type="match status" value="1"/>
</dbReference>
<feature type="signal peptide" evidence="3">
    <location>
        <begin position="1"/>
        <end position="24"/>
    </location>
</feature>
<evidence type="ECO:0000256" key="3">
    <source>
        <dbReference type="SAM" id="SignalP"/>
    </source>
</evidence>
<reference evidence="5 7" key="1">
    <citation type="submission" date="2017-03" db="EMBL/GenBank/DDBJ databases">
        <title>Draft genome sequence of Moraxella equi CCUG 4950T type strain.</title>
        <authorList>
            <person name="Salva-Serra F."/>
            <person name="Engstrom-Jakobsson H."/>
            <person name="Thorell K."/>
            <person name="Jaen-Luchoro D."/>
            <person name="Gonzales-Siles L."/>
            <person name="Karlsson R."/>
            <person name="Yazdan S."/>
            <person name="Boulund F."/>
            <person name="Johnning A."/>
            <person name="Engstrand L."/>
            <person name="Kristiansson E."/>
            <person name="Moore E."/>
        </authorList>
    </citation>
    <scope>NUCLEOTIDE SEQUENCE [LARGE SCALE GENOMIC DNA]</scope>
    <source>
        <strain evidence="5 7">CCUG 4950</strain>
    </source>
</reference>
<evidence type="ECO:0000313" key="6">
    <source>
        <dbReference type="EMBL" id="STZ02646.1"/>
    </source>
</evidence>
<evidence type="ECO:0000256" key="1">
    <source>
        <dbReference type="ARBA" id="ARBA00007734"/>
    </source>
</evidence>
<feature type="region of interest" description="Disordered" evidence="2">
    <location>
        <begin position="261"/>
        <end position="283"/>
    </location>
</feature>
<name>A0A378QP39_9GAMM</name>
<dbReference type="EMBL" id="MXAP01000113">
    <property type="protein sequence ID" value="OPH35524.1"/>
    <property type="molecule type" value="Genomic_DNA"/>
</dbReference>
<evidence type="ECO:0000259" key="4">
    <source>
        <dbReference type="Pfam" id="PF01464"/>
    </source>
</evidence>
<accession>A0A378QP39</accession>
<comment type="similarity">
    <text evidence="1">Belongs to the transglycosylase Slt family.</text>
</comment>
<evidence type="ECO:0000256" key="2">
    <source>
        <dbReference type="SAM" id="MobiDB-lite"/>
    </source>
</evidence>
<dbReference type="InterPro" id="IPR008258">
    <property type="entry name" value="Transglycosylase_SLT_dom_1"/>
</dbReference>
<feature type="chain" id="PRO_5016731309" evidence="3">
    <location>
        <begin position="25"/>
        <end position="283"/>
    </location>
</feature>
<evidence type="ECO:0000313" key="8">
    <source>
        <dbReference type="Proteomes" id="UP000254618"/>
    </source>
</evidence>
<dbReference type="Proteomes" id="UP000254618">
    <property type="component" value="Unassembled WGS sequence"/>
</dbReference>
<dbReference type="Pfam" id="PF01464">
    <property type="entry name" value="SLT"/>
    <property type="match status" value="1"/>
</dbReference>
<keyword evidence="7" id="KW-1185">Reference proteome</keyword>